<proteinExistence type="predicted"/>
<comment type="caution">
    <text evidence="2">The sequence shown here is derived from an EMBL/GenBank/DDBJ whole genome shotgun (WGS) entry which is preliminary data.</text>
</comment>
<gene>
    <name evidence="2" type="ORF">PENANT_c012G00924</name>
</gene>
<dbReference type="EMBL" id="MDYN01000012">
    <property type="protein sequence ID" value="OQD84750.1"/>
    <property type="molecule type" value="Genomic_DNA"/>
</dbReference>
<protein>
    <submittedName>
        <fullName evidence="2">Uncharacterized protein</fullName>
    </submittedName>
</protein>
<sequence>MPFKWTAESDNKILLGILSHLKDTNIRLDMDKIAAFVGPDVTTNALSCRIGRLKKLAEGSFVGNGDFTTPTTSPQKRKGTPRTPAKKKQKNIPDERSNSVKTSLADQPRVVINLENKKHTPVKAEQAKTEKIKAEKDLIVFDDSDEVKEFDIKAEEEDKQDIKAESDDADCFAI</sequence>
<evidence type="ECO:0000313" key="3">
    <source>
        <dbReference type="Proteomes" id="UP000191672"/>
    </source>
</evidence>
<keyword evidence="3" id="KW-1185">Reference proteome</keyword>
<evidence type="ECO:0000313" key="2">
    <source>
        <dbReference type="EMBL" id="OQD84750.1"/>
    </source>
</evidence>
<dbReference type="OrthoDB" id="4328272at2759"/>
<dbReference type="STRING" id="416450.A0A1V6Q686"/>
<organism evidence="2 3">
    <name type="scientific">Penicillium antarcticum</name>
    <dbReference type="NCBI Taxonomy" id="416450"/>
    <lineage>
        <taxon>Eukaryota</taxon>
        <taxon>Fungi</taxon>
        <taxon>Dikarya</taxon>
        <taxon>Ascomycota</taxon>
        <taxon>Pezizomycotina</taxon>
        <taxon>Eurotiomycetes</taxon>
        <taxon>Eurotiomycetidae</taxon>
        <taxon>Eurotiales</taxon>
        <taxon>Aspergillaceae</taxon>
        <taxon>Penicillium</taxon>
    </lineage>
</organism>
<name>A0A1V6Q686_9EURO</name>
<reference evidence="3" key="1">
    <citation type="journal article" date="2017" name="Nat. Microbiol.">
        <title>Global analysis of biosynthetic gene clusters reveals vast potential of secondary metabolite production in Penicillium species.</title>
        <authorList>
            <person name="Nielsen J.C."/>
            <person name="Grijseels S."/>
            <person name="Prigent S."/>
            <person name="Ji B."/>
            <person name="Dainat J."/>
            <person name="Nielsen K.F."/>
            <person name="Frisvad J.C."/>
            <person name="Workman M."/>
            <person name="Nielsen J."/>
        </authorList>
    </citation>
    <scope>NUCLEOTIDE SEQUENCE [LARGE SCALE GENOMIC DNA]</scope>
    <source>
        <strain evidence="3">IBT 31811</strain>
    </source>
</reference>
<evidence type="ECO:0000256" key="1">
    <source>
        <dbReference type="SAM" id="MobiDB-lite"/>
    </source>
</evidence>
<feature type="region of interest" description="Disordered" evidence="1">
    <location>
        <begin position="61"/>
        <end position="128"/>
    </location>
</feature>
<accession>A0A1V6Q686</accession>
<dbReference type="AlphaFoldDB" id="A0A1V6Q686"/>
<dbReference type="Proteomes" id="UP000191672">
    <property type="component" value="Unassembled WGS sequence"/>
</dbReference>
<feature type="compositionally biased region" description="Basic residues" evidence="1">
    <location>
        <begin position="75"/>
        <end position="90"/>
    </location>
</feature>